<dbReference type="PROSITE" id="PS00489">
    <property type="entry name" value="RNA_POL_PHAGE_2"/>
    <property type="match status" value="1"/>
</dbReference>
<evidence type="ECO:0000259" key="12">
    <source>
        <dbReference type="SMART" id="SM01311"/>
    </source>
</evidence>
<feature type="compositionally biased region" description="Basic and acidic residues" evidence="11">
    <location>
        <begin position="985"/>
        <end position="996"/>
    </location>
</feature>
<feature type="region of interest" description="Disordered" evidence="11">
    <location>
        <begin position="967"/>
        <end position="1000"/>
    </location>
</feature>
<dbReference type="Pfam" id="PF00940">
    <property type="entry name" value="RNA_pol"/>
    <property type="match status" value="1"/>
</dbReference>
<dbReference type="Gene3D" id="1.10.287.280">
    <property type="match status" value="1"/>
</dbReference>
<proteinExistence type="inferred from homology"/>
<dbReference type="FunFam" id="1.10.287.280:FF:000001">
    <property type="entry name" value="DNA-directed RNA polymerase"/>
    <property type="match status" value="1"/>
</dbReference>
<dbReference type="InterPro" id="IPR046950">
    <property type="entry name" value="DNA-dir_Rpol_C_phage-type"/>
</dbReference>
<evidence type="ECO:0000256" key="11">
    <source>
        <dbReference type="SAM" id="MobiDB-lite"/>
    </source>
</evidence>
<keyword evidence="14" id="KW-1185">Reference proteome</keyword>
<keyword evidence="4 10" id="KW-0808">Transferase</keyword>
<dbReference type="Proteomes" id="UP001222325">
    <property type="component" value="Unassembled WGS sequence"/>
</dbReference>
<dbReference type="InterPro" id="IPR037159">
    <property type="entry name" value="RNA_POL_N_sf"/>
</dbReference>
<dbReference type="PANTHER" id="PTHR10102">
    <property type="entry name" value="DNA-DIRECTED RNA POLYMERASE, MITOCHONDRIAL"/>
    <property type="match status" value="1"/>
</dbReference>
<dbReference type="GO" id="GO:0001018">
    <property type="term" value="F:mitochondrial promoter sequence-specific DNA binding"/>
    <property type="evidence" value="ECO:0007669"/>
    <property type="project" value="TreeGrafter"/>
</dbReference>
<dbReference type="InterPro" id="IPR002092">
    <property type="entry name" value="DNA-dir_Rpol_phage-type"/>
</dbReference>
<protein>
    <recommendedName>
        <fullName evidence="10">DNA-directed RNA polymerase</fullName>
        <ecNumber evidence="10">2.7.7.6</ecNumber>
    </recommendedName>
</protein>
<evidence type="ECO:0000256" key="2">
    <source>
        <dbReference type="ARBA" id="ARBA00009493"/>
    </source>
</evidence>
<dbReference type="PANTHER" id="PTHR10102:SF0">
    <property type="entry name" value="DNA-DIRECTED RNA POLYMERASE, MITOCHONDRIAL"/>
    <property type="match status" value="1"/>
</dbReference>
<feature type="domain" description="DNA-directed RNA polymerase N-terminal" evidence="12">
    <location>
        <begin position="288"/>
        <end position="604"/>
    </location>
</feature>
<sequence>MILARACRRAVRGRGGRPTGPPSSRRASAAAAVAVRYDEPPAVRRDGLHRFLGRELDLAILPTPLPQDYTSEINDYWFSDSSTQELLAVMAACLHNLYDVPRAKGIFDRLRTKSSASLEPRAINAMLDAYLKMASRSETDYWLDALWELFDAYPEASPATYATMLLAAHRFPDCQYADGRGIKWLLGKAIENEIPIKSLISDQVFTDDEEAAAIIQELSKAAVILNIPHIVLELTEAEALGSGETDGIDDPKPVRKADDSIPFNLDTLRKHLARVALARRVLPTDLTARQRLLEDSVYDAAEERLRKQNEIFEKLGLDETKLLQPDLQRWMWQWHCRLKDRLETEITEIVNSEKNRRESIKRKPVLAPYLSLVKAEKLSMLTVVEIMRLHGTGGVADGMKTARALISVGKAVEAEFKARMCKTNHINLPTQQPPRDYFSKMGYHSLWERRVAAARLMQDNEGWTAPWTQALRSQIGGVLVGCLMDVAEVPRTAKAKHSDELITEDQPAFYQSYEYQRGQKLGVIRLNPVVSQRLSKDRVVVHPRHLPMLVKPKPWVSYNEGGYLKNKTQVMRFKDNIEQKSYLKYASEQGHVELVYAGLDVLGSTPWKINRRVFDVVLSVWNSGERLGKMPPAVYDEPEPEAPPEQEDLAMRNVYLTRMRAYNQSKAANHSDRCSVNYKIEISRAFLNDSFYLPHNVDFRGRAYPVPPHLNHIGDDLSRGLLMFAEKRKLTARGFRWLKIHLANLYGFDKANFDERVAFTEAHIEDVYDSALNPLTGRGWWQGADDPWQCLATCMEVYSAIESGDPDSYECALPVHQDGTCNGLQHYAALGGDNQGAAQVNLSAGDRPSDVYSFVGNMVEKVLAEEAAKGERYAILLSGKVSRKVVKQTVMTTVYGVTFIGARDQIEKQLKDRKDIPEEECWLAASYLAKKVLSAIGDLFTGAKHIQTWLNLCARLISKSIPQERIPEALGEHTENQKKKRRKKSDSDEAGSDKAKLTLPDKSLKKEQMTSVVWTTPLGLPICQPYRKVARKQIFTALQTVYISDPGAPAEVNSMKQASAFPPNFIHSLDATHMMLTAIECRVQGLTFASVHDSYWTHACSIDQMSEIIRETFIALHSSDVLGNLEEEFKKRYAGFLVPLLNLRNGQLVKMLHDAGVRLHVKPEQATNLQSIKDLLVVSEDEPSTVETKKVYGDLEGLIEQLQHLEPEASVAADGIDDEEVDAEDTVSEPQPKKRQRKTKKMAEQERAGEEQLRKLVDQLVSADTPFDLDKAQAAKARTKQLEDARTLAELLGKFVKLTDLLPPLPKKGTFEVARIKDSPYFFS</sequence>
<keyword evidence="3 10" id="KW-0240">DNA-directed RNA polymerase</keyword>
<comment type="caution">
    <text evidence="13">The sequence shown here is derived from an EMBL/GenBank/DDBJ whole genome shotgun (WGS) entry which is preliminary data.</text>
</comment>
<keyword evidence="6" id="KW-0809">Transit peptide</keyword>
<feature type="region of interest" description="Disordered" evidence="11">
    <location>
        <begin position="1220"/>
        <end position="1249"/>
    </location>
</feature>
<comment type="function">
    <text evidence="10">DNA-dependent RNA polymerase catalyzes the transcription of DNA into RNA using the four ribonucleoside triphosphates as substrates.</text>
</comment>
<dbReference type="FunFam" id="1.10.150.20:FF:000041">
    <property type="entry name" value="DNA-directed RNA polymerase"/>
    <property type="match status" value="1"/>
</dbReference>
<dbReference type="InterPro" id="IPR043502">
    <property type="entry name" value="DNA/RNA_pol_sf"/>
</dbReference>
<gene>
    <name evidence="13" type="ORF">B0H15DRAFT_914022</name>
</gene>
<dbReference type="SUPFAM" id="SSF56672">
    <property type="entry name" value="DNA/RNA polymerases"/>
    <property type="match status" value="1"/>
</dbReference>
<keyword evidence="8 10" id="KW-0804">Transcription</keyword>
<evidence type="ECO:0000256" key="10">
    <source>
        <dbReference type="RuleBase" id="RU003805"/>
    </source>
</evidence>
<dbReference type="PROSITE" id="PS00900">
    <property type="entry name" value="RNA_POL_PHAGE_1"/>
    <property type="match status" value="1"/>
</dbReference>
<dbReference type="EC" id="2.7.7.6" evidence="10"/>
<name>A0AAD6TW84_9AGAR</name>
<dbReference type="Gene3D" id="1.10.150.20">
    <property type="entry name" value="5' to 3' exonuclease, C-terminal subdomain"/>
    <property type="match status" value="1"/>
</dbReference>
<dbReference type="GO" id="GO:0006390">
    <property type="term" value="P:mitochondrial transcription"/>
    <property type="evidence" value="ECO:0007669"/>
    <property type="project" value="TreeGrafter"/>
</dbReference>
<comment type="catalytic activity">
    <reaction evidence="9 10">
        <text>RNA(n) + a ribonucleoside 5'-triphosphate = RNA(n+1) + diphosphate</text>
        <dbReference type="Rhea" id="RHEA:21248"/>
        <dbReference type="Rhea" id="RHEA-COMP:14527"/>
        <dbReference type="Rhea" id="RHEA-COMP:17342"/>
        <dbReference type="ChEBI" id="CHEBI:33019"/>
        <dbReference type="ChEBI" id="CHEBI:61557"/>
        <dbReference type="ChEBI" id="CHEBI:140395"/>
        <dbReference type="EC" id="2.7.7.6"/>
    </reaction>
</comment>
<evidence type="ECO:0000256" key="4">
    <source>
        <dbReference type="ARBA" id="ARBA00022679"/>
    </source>
</evidence>
<dbReference type="EMBL" id="JARJCN010000059">
    <property type="protein sequence ID" value="KAJ7079600.1"/>
    <property type="molecule type" value="Genomic_DNA"/>
</dbReference>
<evidence type="ECO:0000256" key="1">
    <source>
        <dbReference type="ARBA" id="ARBA00004173"/>
    </source>
</evidence>
<evidence type="ECO:0000313" key="13">
    <source>
        <dbReference type="EMBL" id="KAJ7079600.1"/>
    </source>
</evidence>
<evidence type="ECO:0000256" key="3">
    <source>
        <dbReference type="ARBA" id="ARBA00022478"/>
    </source>
</evidence>
<comment type="similarity">
    <text evidence="2 10">Belongs to the phage and mitochondrial RNA polymerase family.</text>
</comment>
<evidence type="ECO:0000313" key="14">
    <source>
        <dbReference type="Proteomes" id="UP001222325"/>
    </source>
</evidence>
<keyword evidence="7" id="KW-0496">Mitochondrion</keyword>
<evidence type="ECO:0000256" key="8">
    <source>
        <dbReference type="ARBA" id="ARBA00023163"/>
    </source>
</evidence>
<evidence type="ECO:0000256" key="5">
    <source>
        <dbReference type="ARBA" id="ARBA00022695"/>
    </source>
</evidence>
<dbReference type="GO" id="GO:0034245">
    <property type="term" value="C:mitochondrial DNA-directed RNA polymerase complex"/>
    <property type="evidence" value="ECO:0007669"/>
    <property type="project" value="TreeGrafter"/>
</dbReference>
<accession>A0AAD6TW84</accession>
<reference evidence="13" key="1">
    <citation type="submission" date="2023-03" db="EMBL/GenBank/DDBJ databases">
        <title>Massive genome expansion in bonnet fungi (Mycena s.s.) driven by repeated elements and novel gene families across ecological guilds.</title>
        <authorList>
            <consortium name="Lawrence Berkeley National Laboratory"/>
            <person name="Harder C.B."/>
            <person name="Miyauchi S."/>
            <person name="Viragh M."/>
            <person name="Kuo A."/>
            <person name="Thoen E."/>
            <person name="Andreopoulos B."/>
            <person name="Lu D."/>
            <person name="Skrede I."/>
            <person name="Drula E."/>
            <person name="Henrissat B."/>
            <person name="Morin E."/>
            <person name="Kohler A."/>
            <person name="Barry K."/>
            <person name="LaButti K."/>
            <person name="Morin E."/>
            <person name="Salamov A."/>
            <person name="Lipzen A."/>
            <person name="Mereny Z."/>
            <person name="Hegedus B."/>
            <person name="Baldrian P."/>
            <person name="Stursova M."/>
            <person name="Weitz H."/>
            <person name="Taylor A."/>
            <person name="Grigoriev I.V."/>
            <person name="Nagy L.G."/>
            <person name="Martin F."/>
            <person name="Kauserud H."/>
        </authorList>
    </citation>
    <scope>NUCLEOTIDE SEQUENCE</scope>
    <source>
        <strain evidence="13">CBHHK173m</strain>
    </source>
</reference>
<dbReference type="InterPro" id="IPR029262">
    <property type="entry name" value="RPOL_N"/>
</dbReference>
<dbReference type="Gene3D" id="1.10.1320.10">
    <property type="entry name" value="DNA-directed RNA polymerase, N-terminal domain"/>
    <property type="match status" value="1"/>
</dbReference>
<feature type="compositionally biased region" description="Basic and acidic residues" evidence="11">
    <location>
        <begin position="967"/>
        <end position="977"/>
    </location>
</feature>
<evidence type="ECO:0000256" key="9">
    <source>
        <dbReference type="ARBA" id="ARBA00048552"/>
    </source>
</evidence>
<dbReference type="Pfam" id="PF14700">
    <property type="entry name" value="RPOL_N"/>
    <property type="match status" value="1"/>
</dbReference>
<keyword evidence="5 10" id="KW-0548">Nucleotidyltransferase</keyword>
<evidence type="ECO:0000256" key="6">
    <source>
        <dbReference type="ARBA" id="ARBA00022946"/>
    </source>
</evidence>
<dbReference type="SMART" id="SM01311">
    <property type="entry name" value="RPOL_N"/>
    <property type="match status" value="1"/>
</dbReference>
<evidence type="ECO:0000256" key="7">
    <source>
        <dbReference type="ARBA" id="ARBA00023128"/>
    </source>
</evidence>
<dbReference type="GO" id="GO:0003899">
    <property type="term" value="F:DNA-directed RNA polymerase activity"/>
    <property type="evidence" value="ECO:0007669"/>
    <property type="project" value="UniProtKB-EC"/>
</dbReference>
<organism evidence="13 14">
    <name type="scientific">Mycena belliarum</name>
    <dbReference type="NCBI Taxonomy" id="1033014"/>
    <lineage>
        <taxon>Eukaryota</taxon>
        <taxon>Fungi</taxon>
        <taxon>Dikarya</taxon>
        <taxon>Basidiomycota</taxon>
        <taxon>Agaricomycotina</taxon>
        <taxon>Agaricomycetes</taxon>
        <taxon>Agaricomycetidae</taxon>
        <taxon>Agaricales</taxon>
        <taxon>Marasmiineae</taxon>
        <taxon>Mycenaceae</taxon>
        <taxon>Mycena</taxon>
    </lineage>
</organism>
<comment type="subcellular location">
    <subcellularLocation>
        <location evidence="1">Mitochondrion</location>
    </subcellularLocation>
</comment>